<evidence type="ECO:0000313" key="1">
    <source>
        <dbReference type="EMBL" id="WCG23112.1"/>
    </source>
</evidence>
<accession>A0AAE9XGS9</accession>
<proteinExistence type="predicted"/>
<dbReference type="RefSeq" id="WP_237662143.1">
    <property type="nucleotide sequence ID" value="NZ_BKBT01000013.1"/>
</dbReference>
<sequence length="187" mass="21843">MATYYIQQNLLTAKYPTIVRNEAGEPLYLMIGKWGNRGDVLSLYTLNGDLVAKVKQSRVAFKQGARFDLYLGDEKVGILHRFLQQYLDLYYIFKLKWWVVGNIPQHQYQIKRHNGMVMTMQKYYHATGDFYELDVTDDADAPLCICIASVLDYWLRNRSTQHSFISPNKVPNLDIQSFEKKTEKSDL</sequence>
<dbReference type="GeneID" id="72385361"/>
<protein>
    <submittedName>
        <fullName evidence="1">Uncharacterized protein</fullName>
    </submittedName>
</protein>
<name>A0AAE9XGS9_9ENTE</name>
<dbReference type="Proteomes" id="UP001179600">
    <property type="component" value="Chromosome"/>
</dbReference>
<dbReference type="InterPro" id="IPR025659">
    <property type="entry name" value="Tubby-like_C"/>
</dbReference>
<evidence type="ECO:0000313" key="2">
    <source>
        <dbReference type="Proteomes" id="UP001179600"/>
    </source>
</evidence>
<dbReference type="Pfam" id="PF04525">
    <property type="entry name" value="LOR"/>
    <property type="match status" value="1"/>
</dbReference>
<organism evidence="1 2">
    <name type="scientific">Vagococcus lutrae</name>
    <dbReference type="NCBI Taxonomy" id="81947"/>
    <lineage>
        <taxon>Bacteria</taxon>
        <taxon>Bacillati</taxon>
        <taxon>Bacillota</taxon>
        <taxon>Bacilli</taxon>
        <taxon>Lactobacillales</taxon>
        <taxon>Enterococcaceae</taxon>
        <taxon>Vagococcus</taxon>
    </lineage>
</organism>
<gene>
    <name evidence="1" type="ORF">PML95_02415</name>
</gene>
<dbReference type="SUPFAM" id="SSF54518">
    <property type="entry name" value="Tubby C-terminal domain-like"/>
    <property type="match status" value="1"/>
</dbReference>
<dbReference type="InterPro" id="IPR007612">
    <property type="entry name" value="LOR"/>
</dbReference>
<reference evidence="1" key="1">
    <citation type="submission" date="2023-01" db="EMBL/GenBank/DDBJ databases">
        <title>Oxazolidinone resistance genes in florfenicol resistant enterococci from beef cattle and veal calves at slaughter.</title>
        <authorList>
            <person name="Biggel M."/>
        </authorList>
    </citation>
    <scope>NUCLEOTIDE SEQUENCE</scope>
    <source>
        <strain evidence="1">K204-1</strain>
    </source>
</reference>
<dbReference type="AlphaFoldDB" id="A0AAE9XGS9"/>
<dbReference type="EMBL" id="CP116507">
    <property type="protein sequence ID" value="WCG23112.1"/>
    <property type="molecule type" value="Genomic_DNA"/>
</dbReference>